<protein>
    <recommendedName>
        <fullName evidence="13">Cytochrome P450</fullName>
    </recommendedName>
</protein>
<keyword evidence="10" id="KW-1133">Transmembrane helix</keyword>
<evidence type="ECO:0000313" key="12">
    <source>
        <dbReference type="Proteomes" id="UP001148786"/>
    </source>
</evidence>
<evidence type="ECO:0008006" key="13">
    <source>
        <dbReference type="Google" id="ProtNLM"/>
    </source>
</evidence>
<name>A0A9W8MZ56_9AGAR</name>
<keyword evidence="10" id="KW-0472">Membrane</keyword>
<dbReference type="PRINTS" id="PR00463">
    <property type="entry name" value="EP450I"/>
</dbReference>
<dbReference type="PANTHER" id="PTHR24287">
    <property type="entry name" value="P450, PUTATIVE (EUROFUNG)-RELATED"/>
    <property type="match status" value="1"/>
</dbReference>
<keyword evidence="3 8" id="KW-0349">Heme</keyword>
<dbReference type="GO" id="GO:0020037">
    <property type="term" value="F:heme binding"/>
    <property type="evidence" value="ECO:0007669"/>
    <property type="project" value="InterPro"/>
</dbReference>
<keyword evidence="7 9" id="KW-0503">Monooxygenase</keyword>
<dbReference type="PRINTS" id="PR00385">
    <property type="entry name" value="P450"/>
</dbReference>
<evidence type="ECO:0000256" key="10">
    <source>
        <dbReference type="SAM" id="Phobius"/>
    </source>
</evidence>
<gene>
    <name evidence="11" type="ORF">NLJ89_g1903</name>
</gene>
<accession>A0A9W8MZ56</accession>
<dbReference type="OrthoDB" id="1470350at2759"/>
<feature type="binding site" description="axial binding residue" evidence="8">
    <location>
        <position position="506"/>
    </location>
    <ligand>
        <name>heme</name>
        <dbReference type="ChEBI" id="CHEBI:30413"/>
    </ligand>
    <ligandPart>
        <name>Fe</name>
        <dbReference type="ChEBI" id="CHEBI:18248"/>
    </ligandPart>
</feature>
<dbReference type="InterPro" id="IPR047146">
    <property type="entry name" value="Cyt_P450_E_CYP52_fungi"/>
</dbReference>
<dbReference type="GO" id="GO:0016705">
    <property type="term" value="F:oxidoreductase activity, acting on paired donors, with incorporation or reduction of molecular oxygen"/>
    <property type="evidence" value="ECO:0007669"/>
    <property type="project" value="InterPro"/>
</dbReference>
<evidence type="ECO:0000256" key="6">
    <source>
        <dbReference type="ARBA" id="ARBA00023004"/>
    </source>
</evidence>
<proteinExistence type="inferred from homology"/>
<evidence type="ECO:0000256" key="5">
    <source>
        <dbReference type="ARBA" id="ARBA00023002"/>
    </source>
</evidence>
<evidence type="ECO:0000256" key="1">
    <source>
        <dbReference type="ARBA" id="ARBA00001971"/>
    </source>
</evidence>
<evidence type="ECO:0000256" key="3">
    <source>
        <dbReference type="ARBA" id="ARBA00022617"/>
    </source>
</evidence>
<keyword evidence="6 8" id="KW-0408">Iron</keyword>
<evidence type="ECO:0000256" key="2">
    <source>
        <dbReference type="ARBA" id="ARBA00010617"/>
    </source>
</evidence>
<sequence>MGAGRAPGLTYLLRVVPHFAIPSAVVYASFHAAQSFLPIHIPLWVIIPATLFARPVIFFANTYYSEFAHKWAAARQGAVLAPTVQASSFKIIGDIVETLKGGFPAEHFRRWSETYGPTYRMNMLSTTAIFTDDPEFIKTMLATQFDAFEKGPLFREQMESLLGTGVFNADGQMWKFHRSLTRPFFTRERLSDFDIYDRNAETALTLARQRLAQGHSVNFQDLFGRFTLDSATEFLFGHSVDSLSAGLPYPPSLAHLSPTSFNTHPSNTFVDAFTEAQIISARRAGQGPDWALFEFFKDTVKPYRDIMDKFSSPVIQRAVQEWQSKKDKKDEEHNTLLDSLLDQTQGSFCAFLANLLVAGRDTTMALLTFSTYMMAEHPQLEQRLRQEIYEKVGPTGRPTYENMREMRFMRAFLNEVLRLYPSVPINIRMSTRPVVVPSKKPDQPPIYVPAYTTCMYAVVNMHRRTDLWGPDAHTFDPDRFLDERLHKYLTPNPFIFCPFNGGPRICLGQQFAYHEATFLLVRLLQRFKEFKIDKEVTRPPPAAWASAKDRKSVESIHLMSHLTMFVPGGLWLRMKEIQSGDA</sequence>
<keyword evidence="5 9" id="KW-0560">Oxidoreductase</keyword>
<dbReference type="GO" id="GO:0005506">
    <property type="term" value="F:iron ion binding"/>
    <property type="evidence" value="ECO:0007669"/>
    <property type="project" value="InterPro"/>
</dbReference>
<evidence type="ECO:0000313" key="11">
    <source>
        <dbReference type="EMBL" id="KAJ3515203.1"/>
    </source>
</evidence>
<feature type="transmembrane region" description="Helical" evidence="10">
    <location>
        <begin position="12"/>
        <end position="33"/>
    </location>
</feature>
<dbReference type="AlphaFoldDB" id="A0A9W8MZ56"/>
<evidence type="ECO:0000256" key="7">
    <source>
        <dbReference type="ARBA" id="ARBA00023033"/>
    </source>
</evidence>
<comment type="similarity">
    <text evidence="2 9">Belongs to the cytochrome P450 family.</text>
</comment>
<reference evidence="11" key="1">
    <citation type="submission" date="2022-07" db="EMBL/GenBank/DDBJ databases">
        <title>Genome Sequence of Agrocybe chaxingu.</title>
        <authorList>
            <person name="Buettner E."/>
        </authorList>
    </citation>
    <scope>NUCLEOTIDE SEQUENCE</scope>
    <source>
        <strain evidence="11">MP-N11</strain>
    </source>
</reference>
<dbReference type="Gene3D" id="1.10.630.10">
    <property type="entry name" value="Cytochrome P450"/>
    <property type="match status" value="1"/>
</dbReference>
<comment type="cofactor">
    <cofactor evidence="1 8">
        <name>heme</name>
        <dbReference type="ChEBI" id="CHEBI:30413"/>
    </cofactor>
</comment>
<dbReference type="CDD" id="cd11063">
    <property type="entry name" value="CYP52"/>
    <property type="match status" value="1"/>
</dbReference>
<dbReference type="PROSITE" id="PS00086">
    <property type="entry name" value="CYTOCHROME_P450"/>
    <property type="match status" value="1"/>
</dbReference>
<dbReference type="SUPFAM" id="SSF48264">
    <property type="entry name" value="Cytochrome P450"/>
    <property type="match status" value="1"/>
</dbReference>
<evidence type="ECO:0000256" key="4">
    <source>
        <dbReference type="ARBA" id="ARBA00022723"/>
    </source>
</evidence>
<keyword evidence="12" id="KW-1185">Reference proteome</keyword>
<evidence type="ECO:0000256" key="8">
    <source>
        <dbReference type="PIRSR" id="PIRSR602401-1"/>
    </source>
</evidence>
<organism evidence="11 12">
    <name type="scientific">Agrocybe chaxingu</name>
    <dbReference type="NCBI Taxonomy" id="84603"/>
    <lineage>
        <taxon>Eukaryota</taxon>
        <taxon>Fungi</taxon>
        <taxon>Dikarya</taxon>
        <taxon>Basidiomycota</taxon>
        <taxon>Agaricomycotina</taxon>
        <taxon>Agaricomycetes</taxon>
        <taxon>Agaricomycetidae</taxon>
        <taxon>Agaricales</taxon>
        <taxon>Agaricineae</taxon>
        <taxon>Strophariaceae</taxon>
        <taxon>Agrocybe</taxon>
    </lineage>
</organism>
<dbReference type="InterPro" id="IPR001128">
    <property type="entry name" value="Cyt_P450"/>
</dbReference>
<dbReference type="Proteomes" id="UP001148786">
    <property type="component" value="Unassembled WGS sequence"/>
</dbReference>
<dbReference type="Pfam" id="PF00067">
    <property type="entry name" value="p450"/>
    <property type="match status" value="1"/>
</dbReference>
<feature type="transmembrane region" description="Helical" evidence="10">
    <location>
        <begin position="39"/>
        <end position="60"/>
    </location>
</feature>
<keyword evidence="10" id="KW-0812">Transmembrane</keyword>
<dbReference type="GO" id="GO:0004497">
    <property type="term" value="F:monooxygenase activity"/>
    <property type="evidence" value="ECO:0007669"/>
    <property type="project" value="UniProtKB-KW"/>
</dbReference>
<keyword evidence="4 8" id="KW-0479">Metal-binding</keyword>
<dbReference type="InterPro" id="IPR017972">
    <property type="entry name" value="Cyt_P450_CS"/>
</dbReference>
<dbReference type="InterPro" id="IPR002401">
    <property type="entry name" value="Cyt_P450_E_grp-I"/>
</dbReference>
<dbReference type="InterPro" id="IPR036396">
    <property type="entry name" value="Cyt_P450_sf"/>
</dbReference>
<evidence type="ECO:0000256" key="9">
    <source>
        <dbReference type="RuleBase" id="RU000461"/>
    </source>
</evidence>
<dbReference type="EMBL" id="JANKHO010000107">
    <property type="protein sequence ID" value="KAJ3515203.1"/>
    <property type="molecule type" value="Genomic_DNA"/>
</dbReference>
<dbReference type="PANTHER" id="PTHR24287:SF1">
    <property type="entry name" value="P450, PUTATIVE (EUROFUNG)-RELATED"/>
    <property type="match status" value="1"/>
</dbReference>
<comment type="caution">
    <text evidence="11">The sequence shown here is derived from an EMBL/GenBank/DDBJ whole genome shotgun (WGS) entry which is preliminary data.</text>
</comment>